<keyword evidence="3" id="KW-0285">Flavoprotein</keyword>
<evidence type="ECO:0000256" key="1">
    <source>
        <dbReference type="ARBA" id="ARBA00001974"/>
    </source>
</evidence>
<keyword evidence="7" id="KW-0560">Oxidoreductase</keyword>
<dbReference type="AlphaFoldDB" id="A0A8J7MVW3"/>
<dbReference type="PIRSF" id="PIRSF000137">
    <property type="entry name" value="Alcohol_oxidase"/>
    <property type="match status" value="1"/>
</dbReference>
<dbReference type="RefSeq" id="WP_202662057.1">
    <property type="nucleotide sequence ID" value="NZ_JAESVP010000008.1"/>
</dbReference>
<dbReference type="Pfam" id="PF05199">
    <property type="entry name" value="GMC_oxred_C"/>
    <property type="match status" value="1"/>
</dbReference>
<dbReference type="PROSITE" id="PS51257">
    <property type="entry name" value="PROKAR_LIPOPROTEIN"/>
    <property type="match status" value="1"/>
</dbReference>
<dbReference type="EMBL" id="JAESVP010000008">
    <property type="protein sequence ID" value="MBL4929528.1"/>
    <property type="molecule type" value="Genomic_DNA"/>
</dbReference>
<evidence type="ECO:0000313" key="7">
    <source>
        <dbReference type="EMBL" id="MBL4929528.1"/>
    </source>
</evidence>
<comment type="caution">
    <text evidence="7">The sequence shown here is derived from an EMBL/GenBank/DDBJ whole genome shotgun (WGS) entry which is preliminary data.</text>
</comment>
<evidence type="ECO:0000259" key="6">
    <source>
        <dbReference type="PROSITE" id="PS00624"/>
    </source>
</evidence>
<name>A0A8J7MVW3_9RHOB</name>
<dbReference type="Gene3D" id="3.30.560.10">
    <property type="entry name" value="Glucose Oxidase, domain 3"/>
    <property type="match status" value="1"/>
</dbReference>
<dbReference type="PANTHER" id="PTHR11552">
    <property type="entry name" value="GLUCOSE-METHANOL-CHOLINE GMC OXIDOREDUCTASE"/>
    <property type="match status" value="1"/>
</dbReference>
<organism evidence="7 8">
    <name type="scientific">Fuscibacter oryzae</name>
    <dbReference type="NCBI Taxonomy" id="2803939"/>
    <lineage>
        <taxon>Bacteria</taxon>
        <taxon>Pseudomonadati</taxon>
        <taxon>Pseudomonadota</taxon>
        <taxon>Alphaproteobacteria</taxon>
        <taxon>Rhodobacterales</taxon>
        <taxon>Paracoccaceae</taxon>
        <taxon>Fuscibacter</taxon>
    </lineage>
</organism>
<accession>A0A8J7MVW3</accession>
<dbReference type="GO" id="GO:0019285">
    <property type="term" value="P:glycine betaine biosynthetic process from choline"/>
    <property type="evidence" value="ECO:0007669"/>
    <property type="project" value="TreeGrafter"/>
</dbReference>
<dbReference type="PANTHER" id="PTHR11552:SF147">
    <property type="entry name" value="CHOLINE DEHYDROGENASE, MITOCHONDRIAL"/>
    <property type="match status" value="1"/>
</dbReference>
<dbReference type="PROSITE" id="PS00624">
    <property type="entry name" value="GMC_OXRED_2"/>
    <property type="match status" value="1"/>
</dbReference>
<dbReference type="NCBIfam" id="NF002550">
    <property type="entry name" value="PRK02106.1"/>
    <property type="match status" value="1"/>
</dbReference>
<feature type="binding site" evidence="5">
    <location>
        <begin position="93"/>
        <end position="96"/>
    </location>
    <ligand>
        <name>FAD</name>
        <dbReference type="ChEBI" id="CHEBI:57692"/>
    </ligand>
</feature>
<dbReference type="GO" id="GO:0050660">
    <property type="term" value="F:flavin adenine dinucleotide binding"/>
    <property type="evidence" value="ECO:0007669"/>
    <property type="project" value="InterPro"/>
</dbReference>
<dbReference type="Gene3D" id="3.50.50.60">
    <property type="entry name" value="FAD/NAD(P)-binding domain"/>
    <property type="match status" value="1"/>
</dbReference>
<comment type="cofactor">
    <cofactor evidence="1 5">
        <name>FAD</name>
        <dbReference type="ChEBI" id="CHEBI:57692"/>
    </cofactor>
</comment>
<sequence length="532" mass="57812">MKPSTYDYIVIGAGAAGCVVATRLSENPNTRVLLVEAGRKHRSLYVAMPAAFAYPLSDERLIWQYETGPEPQLHDRQIHHVRGRLMGGSSSINGMVFVRGNRRDYDGWAARGLTDWSYDKVLPYFRKMEDFDRGANSYRGTGGPLRITSCKAEGVIFDAFLAAGQQAGLTRNDDYNAATQEGVHKYQATIDHGVRASTDYAYLRQARGRANLHIMPETVAQKLIFDGGRATGVVVKTRAGLQSLTAEKEVILSGGSFESPHLLMLSGIGAADDLRGLGIEVVADLPSVGTNLQDHPCVGIGHASKEAGVSPATNMNLFKMGMIGANWLFRRRGIGASNFWETGAFFASSDSADYANIQHEFIPMIGDLSHGSVAARDGFLYQVCLMRPRSRGRLSLASADPSVAPKVVNNYFADRQDLVDLRHGVQRTEEMIRQRAWDRFRGTAVDGYVLGKSDADLDAWILQNASTQYHPCATCAMGADPGAVTDQQGRVNGVRGLRVVDASIMPSETSGNLYAPTVMIAEKLSDAIKATA</sequence>
<dbReference type="InterPro" id="IPR000172">
    <property type="entry name" value="GMC_OxRdtase_N"/>
</dbReference>
<dbReference type="SUPFAM" id="SSF54373">
    <property type="entry name" value="FAD-linked reductases, C-terminal domain"/>
    <property type="match status" value="1"/>
</dbReference>
<keyword evidence="4 5" id="KW-0274">FAD</keyword>
<dbReference type="EC" id="1.1.99.1" evidence="7"/>
<proteinExistence type="inferred from homology"/>
<evidence type="ECO:0000256" key="4">
    <source>
        <dbReference type="ARBA" id="ARBA00022827"/>
    </source>
</evidence>
<evidence type="ECO:0000256" key="5">
    <source>
        <dbReference type="PIRSR" id="PIRSR000137-2"/>
    </source>
</evidence>
<dbReference type="GO" id="GO:0008812">
    <property type="term" value="F:choline dehydrogenase activity"/>
    <property type="evidence" value="ECO:0007669"/>
    <property type="project" value="UniProtKB-EC"/>
</dbReference>
<dbReference type="InterPro" id="IPR012132">
    <property type="entry name" value="GMC_OxRdtase"/>
</dbReference>
<keyword evidence="8" id="KW-1185">Reference proteome</keyword>
<dbReference type="InterPro" id="IPR036188">
    <property type="entry name" value="FAD/NAD-bd_sf"/>
</dbReference>
<protein>
    <submittedName>
        <fullName evidence="7">Choline dehydrogenase</fullName>
        <ecNumber evidence="7">1.1.99.1</ecNumber>
    </submittedName>
</protein>
<feature type="domain" description="Glucose-methanol-choline oxidoreductase N-terminal" evidence="6">
    <location>
        <begin position="255"/>
        <end position="269"/>
    </location>
</feature>
<dbReference type="Proteomes" id="UP000619033">
    <property type="component" value="Unassembled WGS sequence"/>
</dbReference>
<evidence type="ECO:0000256" key="2">
    <source>
        <dbReference type="ARBA" id="ARBA00010790"/>
    </source>
</evidence>
<comment type="similarity">
    <text evidence="2">Belongs to the GMC oxidoreductase family.</text>
</comment>
<dbReference type="GO" id="GO:0016020">
    <property type="term" value="C:membrane"/>
    <property type="evidence" value="ECO:0007669"/>
    <property type="project" value="TreeGrafter"/>
</dbReference>
<evidence type="ECO:0000256" key="3">
    <source>
        <dbReference type="ARBA" id="ARBA00022630"/>
    </source>
</evidence>
<dbReference type="SUPFAM" id="SSF51905">
    <property type="entry name" value="FAD/NAD(P)-binding domain"/>
    <property type="match status" value="1"/>
</dbReference>
<dbReference type="Pfam" id="PF00732">
    <property type="entry name" value="GMC_oxred_N"/>
    <property type="match status" value="1"/>
</dbReference>
<dbReference type="InterPro" id="IPR007867">
    <property type="entry name" value="GMC_OxRtase_C"/>
</dbReference>
<gene>
    <name evidence="7" type="ORF">JI744_15595</name>
</gene>
<reference evidence="7" key="1">
    <citation type="submission" date="2021-01" db="EMBL/GenBank/DDBJ databases">
        <title>Genome seq and assembly of Tabrizicola sp. KVB23.</title>
        <authorList>
            <person name="Chhetri G."/>
        </authorList>
    </citation>
    <scope>NUCLEOTIDE SEQUENCE</scope>
    <source>
        <strain evidence="7">KVB23</strain>
    </source>
</reference>
<evidence type="ECO:0000313" key="8">
    <source>
        <dbReference type="Proteomes" id="UP000619033"/>
    </source>
</evidence>